<dbReference type="InterPro" id="IPR004360">
    <property type="entry name" value="Glyas_Fos-R_dOase_dom"/>
</dbReference>
<dbReference type="OrthoDB" id="9806945at2"/>
<dbReference type="EMBL" id="CP002583">
    <property type="protein sequence ID" value="ADZ92983.1"/>
    <property type="molecule type" value="Genomic_DNA"/>
</dbReference>
<gene>
    <name evidence="2" type="ordered locus">Marme_3773</name>
</gene>
<dbReference type="Gene3D" id="3.30.720.110">
    <property type="match status" value="1"/>
</dbReference>
<dbReference type="Pfam" id="PF00903">
    <property type="entry name" value="Glyoxalase"/>
    <property type="match status" value="1"/>
</dbReference>
<dbReference type="PATRIC" id="fig|717774.3.peg.3887"/>
<dbReference type="STRING" id="717774.Marme_3773"/>
<dbReference type="PROSITE" id="PS51819">
    <property type="entry name" value="VOC"/>
    <property type="match status" value="1"/>
</dbReference>
<organism evidence="2 3">
    <name type="scientific">Marinomonas mediterranea (strain ATCC 700492 / JCM 21426 / NBRC 103028 / MMB-1)</name>
    <dbReference type="NCBI Taxonomy" id="717774"/>
    <lineage>
        <taxon>Bacteria</taxon>
        <taxon>Pseudomonadati</taxon>
        <taxon>Pseudomonadota</taxon>
        <taxon>Gammaproteobacteria</taxon>
        <taxon>Oceanospirillales</taxon>
        <taxon>Oceanospirillaceae</taxon>
        <taxon>Marinomonas</taxon>
    </lineage>
</organism>
<dbReference type="GO" id="GO:0051213">
    <property type="term" value="F:dioxygenase activity"/>
    <property type="evidence" value="ECO:0007669"/>
    <property type="project" value="UniProtKB-KW"/>
</dbReference>
<keyword evidence="2" id="KW-0223">Dioxygenase</keyword>
<evidence type="ECO:0000259" key="1">
    <source>
        <dbReference type="PROSITE" id="PS51819"/>
    </source>
</evidence>
<keyword evidence="2" id="KW-0560">Oxidoreductase</keyword>
<dbReference type="InterPro" id="IPR029068">
    <property type="entry name" value="Glyas_Bleomycin-R_OHBP_Dase"/>
</dbReference>
<evidence type="ECO:0000313" key="3">
    <source>
        <dbReference type="Proteomes" id="UP000001062"/>
    </source>
</evidence>
<name>F2JWW6_MARM1</name>
<dbReference type="AlphaFoldDB" id="F2JWW6"/>
<keyword evidence="3" id="KW-1185">Reference proteome</keyword>
<dbReference type="Proteomes" id="UP000001062">
    <property type="component" value="Chromosome"/>
</dbReference>
<evidence type="ECO:0000313" key="2">
    <source>
        <dbReference type="EMBL" id="ADZ92983.1"/>
    </source>
</evidence>
<dbReference type="InterPro" id="IPR026275">
    <property type="entry name" value="Glyoxalase/dOase/EhpR"/>
</dbReference>
<protein>
    <submittedName>
        <fullName evidence="2">Glyoxalase/bleomycin resistance protein/dioxygenase</fullName>
    </submittedName>
</protein>
<accession>F2JWW6</accession>
<dbReference type="PIRSF" id="PIRSF039020">
    <property type="entry name" value="EhpR"/>
    <property type="match status" value="1"/>
</dbReference>
<dbReference type="HOGENOM" id="CLU_163370_0_0_6"/>
<dbReference type="Gene3D" id="3.30.720.120">
    <property type="match status" value="1"/>
</dbReference>
<dbReference type="SUPFAM" id="SSF54593">
    <property type="entry name" value="Glyoxalase/Bleomycin resistance protein/Dihydroxybiphenyl dioxygenase"/>
    <property type="match status" value="1"/>
</dbReference>
<reference evidence="2 3" key="1">
    <citation type="journal article" date="2012" name="Stand. Genomic Sci.">
        <title>Complete genome sequence of the melanogenic marine bacterium Marinomonas mediterranea type strain (MMB-1(T)).</title>
        <authorList>
            <person name="Lucas-Elio P."/>
            <person name="Goodwin L."/>
            <person name="Woyke T."/>
            <person name="Pitluck S."/>
            <person name="Nolan M."/>
            <person name="Kyrpides N.C."/>
            <person name="Detter J.C."/>
            <person name="Copeland A."/>
            <person name="Teshima H."/>
            <person name="Bruce D."/>
            <person name="Detter C."/>
            <person name="Tapia R."/>
            <person name="Han S."/>
            <person name="Land M.L."/>
            <person name="Ivanova N."/>
            <person name="Mikhailova N."/>
            <person name="Johnston A.W."/>
            <person name="Sanchez-Amat A."/>
        </authorList>
    </citation>
    <scope>NUCLEOTIDE SEQUENCE [LARGE SCALE GENOMIC DNA]</scope>
    <source>
        <strain evidence="3">ATCC 700492 / JCM 21426 / NBRC 103028 / MMB-1</strain>
    </source>
</reference>
<proteinExistence type="predicted"/>
<dbReference type="KEGG" id="mme:Marme_3773"/>
<feature type="domain" description="VOC" evidence="1">
    <location>
        <begin position="6"/>
        <end position="122"/>
    </location>
</feature>
<dbReference type="eggNOG" id="COG0346">
    <property type="taxonomic scope" value="Bacteria"/>
</dbReference>
<dbReference type="RefSeq" id="WP_013662885.1">
    <property type="nucleotide sequence ID" value="NC_015276.1"/>
</dbReference>
<dbReference type="InterPro" id="IPR037523">
    <property type="entry name" value="VOC_core"/>
</dbReference>
<sequence length="123" mass="14203">MITIRRPNLQLIYVSDIKQSTHYYQMIFNIEPYFITPRYVVFNIDGEANFAIWSGAGEPDKDAPRYSEIGMCLNSDKEVKELYSEWEANTDINIHTPLHTDVFGETFLVKDPDGHLIRISSAD</sequence>